<organism evidence="2 3">
    <name type="scientific">Idiomarina tyrosinivorans</name>
    <dbReference type="NCBI Taxonomy" id="1445662"/>
    <lineage>
        <taxon>Bacteria</taxon>
        <taxon>Pseudomonadati</taxon>
        <taxon>Pseudomonadota</taxon>
        <taxon>Gammaproteobacteria</taxon>
        <taxon>Alteromonadales</taxon>
        <taxon>Idiomarinaceae</taxon>
        <taxon>Idiomarina</taxon>
    </lineage>
</organism>
<dbReference type="PANTHER" id="PTHR40254:SF1">
    <property type="entry name" value="BLR0577 PROTEIN"/>
    <property type="match status" value="1"/>
</dbReference>
<dbReference type="EMBL" id="PIQH01000002">
    <property type="protein sequence ID" value="RUO80960.1"/>
    <property type="molecule type" value="Genomic_DNA"/>
</dbReference>
<evidence type="ECO:0000313" key="3">
    <source>
        <dbReference type="Proteomes" id="UP000287996"/>
    </source>
</evidence>
<dbReference type="Gene3D" id="3.50.50.60">
    <property type="entry name" value="FAD/NAD(P)-binding domain"/>
    <property type="match status" value="1"/>
</dbReference>
<dbReference type="RefSeq" id="WP_126840965.1">
    <property type="nucleotide sequence ID" value="NZ_PIQH01000002.1"/>
</dbReference>
<dbReference type="Proteomes" id="UP000287996">
    <property type="component" value="Unassembled WGS sequence"/>
</dbReference>
<dbReference type="PANTHER" id="PTHR40254">
    <property type="entry name" value="BLR0577 PROTEIN"/>
    <property type="match status" value="1"/>
</dbReference>
<name>A0A432ZSS6_9GAMM</name>
<comment type="caution">
    <text evidence="2">The sequence shown here is derived from an EMBL/GenBank/DDBJ whole genome shotgun (WGS) entry which is preliminary data.</text>
</comment>
<dbReference type="AlphaFoldDB" id="A0A432ZSS6"/>
<dbReference type="OrthoDB" id="6309046at2"/>
<reference evidence="2 3" key="1">
    <citation type="journal article" date="2011" name="Front. Microbiol.">
        <title>Genomic signatures of strain selection and enhancement in Bacillus atrophaeus var. globigii, a historical biowarfare simulant.</title>
        <authorList>
            <person name="Gibbons H.S."/>
            <person name="Broomall S.M."/>
            <person name="McNew L.A."/>
            <person name="Daligault H."/>
            <person name="Chapman C."/>
            <person name="Bruce D."/>
            <person name="Karavis M."/>
            <person name="Krepps M."/>
            <person name="McGregor P.A."/>
            <person name="Hong C."/>
            <person name="Park K.H."/>
            <person name="Akmal A."/>
            <person name="Feldman A."/>
            <person name="Lin J.S."/>
            <person name="Chang W.E."/>
            <person name="Higgs B.W."/>
            <person name="Demirev P."/>
            <person name="Lindquist J."/>
            <person name="Liem A."/>
            <person name="Fochler E."/>
            <person name="Read T.D."/>
            <person name="Tapia R."/>
            <person name="Johnson S."/>
            <person name="Bishop-Lilly K.A."/>
            <person name="Detter C."/>
            <person name="Han C."/>
            <person name="Sozhamannan S."/>
            <person name="Rosenzweig C.N."/>
            <person name="Skowronski E.W."/>
        </authorList>
    </citation>
    <scope>NUCLEOTIDE SEQUENCE [LARGE SCALE GENOMIC DNA]</scope>
    <source>
        <strain evidence="2 3">CC-PW-9</strain>
    </source>
</reference>
<dbReference type="Pfam" id="PF13454">
    <property type="entry name" value="NAD_binding_9"/>
    <property type="match status" value="1"/>
</dbReference>
<accession>A0A432ZSS6</accession>
<dbReference type="SUPFAM" id="SSF51905">
    <property type="entry name" value="FAD/NAD(P)-binding domain"/>
    <property type="match status" value="1"/>
</dbReference>
<evidence type="ECO:0000313" key="2">
    <source>
        <dbReference type="EMBL" id="RUO80960.1"/>
    </source>
</evidence>
<keyword evidence="3" id="KW-1185">Reference proteome</keyword>
<dbReference type="InterPro" id="IPR036188">
    <property type="entry name" value="FAD/NAD-bd_sf"/>
</dbReference>
<feature type="domain" description="FAD-dependent urate hydroxylase HpyO/Asp monooxygenase CreE-like FAD/NAD(P)-binding" evidence="1">
    <location>
        <begin position="5"/>
        <end position="156"/>
    </location>
</feature>
<sequence>MYDIVVLGAGASATAFLQSIKKLAQMSGGIESPLKVAVIDRQSQYGTGRVYQQDYEWLIMNTPVEDLSCVYDDSSHLANWLKKEVSTSSKYISRNLFGLYLARCLESVCESLSVHFINDTVVDVEPIVESSSNVVSISLTSGDRFQSKAIVFATGYPLDLKEDLYGIENVTKSLYPLQSNLPCLEKNEVLVFGTSLSSVDVISTCHHLEYDCKITICSRTGSLPNVKGQVIEPVQPKFCLYSEYYKDYRNKGCALSLRDILRRVRLELKSHCIDWRSYLFPKRGIEDQISIFRRRLDSARTGNSSFDLVLGMIPEIAETWALVDTSQLRLFMEKFQSRIRAIHGAIPLHNAQLLANKLDNGTVRLSQLPSSLVERNGKHIATFPDGGQKVYDHVIFATGSRRSLKFHTDSLIRATLNKLTDKPYTEFGAEVHLPSGRLCNSGGHNLYAIGHASEGSHPFMNNFGWIVKSSHMSAKAIIKKLRESTNNESLFS</sequence>
<dbReference type="InterPro" id="IPR038732">
    <property type="entry name" value="HpyO/CreE_NAD-binding"/>
</dbReference>
<evidence type="ECO:0000259" key="1">
    <source>
        <dbReference type="Pfam" id="PF13454"/>
    </source>
</evidence>
<protein>
    <recommendedName>
        <fullName evidence="1">FAD-dependent urate hydroxylase HpyO/Asp monooxygenase CreE-like FAD/NAD(P)-binding domain-containing protein</fullName>
    </recommendedName>
</protein>
<gene>
    <name evidence="2" type="ORF">CWI84_02270</name>
</gene>
<proteinExistence type="predicted"/>
<dbReference type="InterPro" id="IPR052189">
    <property type="entry name" value="L-asp_N-monooxygenase_NS-form"/>
</dbReference>